<gene>
    <name evidence="2" type="ORF">C6Y45_02360</name>
</gene>
<dbReference type="PANTHER" id="PTHR43617:SF30">
    <property type="entry name" value="HISTONE ACETYLTRANSFERASE"/>
    <property type="match status" value="1"/>
</dbReference>
<dbReference type="PROSITE" id="PS51186">
    <property type="entry name" value="GNAT"/>
    <property type="match status" value="1"/>
</dbReference>
<dbReference type="GO" id="GO:0016747">
    <property type="term" value="F:acyltransferase activity, transferring groups other than amino-acyl groups"/>
    <property type="evidence" value="ECO:0007669"/>
    <property type="project" value="InterPro"/>
</dbReference>
<evidence type="ECO:0000313" key="3">
    <source>
        <dbReference type="Proteomes" id="UP000240509"/>
    </source>
</evidence>
<dbReference type="EMBL" id="PZJJ01000002">
    <property type="protein sequence ID" value="PTL40243.1"/>
    <property type="molecule type" value="Genomic_DNA"/>
</dbReference>
<keyword evidence="2" id="KW-0808">Transferase</keyword>
<dbReference type="Gene3D" id="3.40.630.30">
    <property type="match status" value="1"/>
</dbReference>
<dbReference type="PANTHER" id="PTHR43617">
    <property type="entry name" value="L-AMINO ACID N-ACETYLTRANSFERASE"/>
    <property type="match status" value="1"/>
</dbReference>
<evidence type="ECO:0000313" key="2">
    <source>
        <dbReference type="EMBL" id="PTL40243.1"/>
    </source>
</evidence>
<feature type="domain" description="N-acetyltransferase" evidence="1">
    <location>
        <begin position="1"/>
        <end position="164"/>
    </location>
</feature>
<sequence>MQIREAGLKDAPGIAKVHVDNWISTYNDVFPAHVFETWTYENREERWKKSLPKAVSGGTMTYVAEEEGEIAAFALAGTTRDARLRMRYTGEFYGIYVHPDFQRQGLGRKLMESCAEHLASQGHKRAALWVIENNKEQPFFEKMGGEVVYEAPVEIGGNNYKNIAYGWEDVQRLLNHEKLN</sequence>
<proteinExistence type="predicted"/>
<dbReference type="AlphaFoldDB" id="A0A2T4UA17"/>
<reference evidence="2 3" key="1">
    <citation type="submission" date="2018-03" db="EMBL/GenBank/DDBJ databases">
        <title>Alkalicoccus saliphilus sp. nov., isolated from a mineral pool.</title>
        <authorList>
            <person name="Zhao B."/>
        </authorList>
    </citation>
    <scope>NUCLEOTIDE SEQUENCE [LARGE SCALE GENOMIC DNA]</scope>
    <source>
        <strain evidence="2 3">6AG</strain>
    </source>
</reference>
<comment type="caution">
    <text evidence="2">The sequence shown here is derived from an EMBL/GenBank/DDBJ whole genome shotgun (WGS) entry which is preliminary data.</text>
</comment>
<dbReference type="CDD" id="cd04301">
    <property type="entry name" value="NAT_SF"/>
    <property type="match status" value="1"/>
</dbReference>
<keyword evidence="3" id="KW-1185">Reference proteome</keyword>
<protein>
    <submittedName>
        <fullName evidence="2">GNAT family N-acetyltransferase</fullName>
    </submittedName>
</protein>
<dbReference type="InterPro" id="IPR016181">
    <property type="entry name" value="Acyl_CoA_acyltransferase"/>
</dbReference>
<dbReference type="RefSeq" id="WP_107583421.1">
    <property type="nucleotide sequence ID" value="NZ_PZJJ01000002.1"/>
</dbReference>
<dbReference type="Proteomes" id="UP000240509">
    <property type="component" value="Unassembled WGS sequence"/>
</dbReference>
<name>A0A2T4UA17_9BACI</name>
<evidence type="ECO:0000259" key="1">
    <source>
        <dbReference type="PROSITE" id="PS51186"/>
    </source>
</evidence>
<dbReference type="SUPFAM" id="SSF55729">
    <property type="entry name" value="Acyl-CoA N-acyltransferases (Nat)"/>
    <property type="match status" value="1"/>
</dbReference>
<dbReference type="InterPro" id="IPR050276">
    <property type="entry name" value="MshD_Acetyltransferase"/>
</dbReference>
<dbReference type="Pfam" id="PF00583">
    <property type="entry name" value="Acetyltransf_1"/>
    <property type="match status" value="1"/>
</dbReference>
<organism evidence="2 3">
    <name type="scientific">Alkalicoccus saliphilus</name>
    <dbReference type="NCBI Taxonomy" id="200989"/>
    <lineage>
        <taxon>Bacteria</taxon>
        <taxon>Bacillati</taxon>
        <taxon>Bacillota</taxon>
        <taxon>Bacilli</taxon>
        <taxon>Bacillales</taxon>
        <taxon>Bacillaceae</taxon>
        <taxon>Alkalicoccus</taxon>
    </lineage>
</organism>
<accession>A0A2T4UA17</accession>
<dbReference type="OrthoDB" id="5292888at2"/>
<dbReference type="InterPro" id="IPR000182">
    <property type="entry name" value="GNAT_dom"/>
</dbReference>